<sequence length="422" mass="47521">MVDSHQRVLGGVSSWVQRLRGSQATIASGRRLRSVFLLGLGMAIALTARFPQIAWAEVSSRSAAPTAEIRGVWLTNVDSEVLFSKDNLRDGLRRLERLNFNTIYPTIWNGGHTLYPSEVAEAASGQKVDPDPAFEKRDMLEEAVSLAHGRDLAVIPWFEFGLMAPAESELVRLHPDWVAARKDGSKIFNVHGSDTSVWLSPAHPQVQQFLADLVTEVVTKYDVDGIQFDDHLGMPAVVGYDAYTVQLYKQEHQGKAPPTNPQDPEWMKWRASKLSDLMVKIYTAVKTHKPDCIISLSPNPKNYAYQTYLQDWFSWQRLGFIDELIVQVYRTDNNRFTSELNQPELQAVRRKIPVGIGILTGLSALNVETGQIERQVKIARDRKFSGVAFFFYETLNNRDAAIESLFSRPATRPNIRTYSAGV</sequence>
<evidence type="ECO:0000313" key="4">
    <source>
        <dbReference type="Proteomes" id="UP000757435"/>
    </source>
</evidence>
<reference evidence="3" key="2">
    <citation type="journal article" date="2022" name="Microbiol. Resour. Announc.">
        <title>Metagenome Sequencing to Explore Phylogenomics of Terrestrial Cyanobacteria.</title>
        <authorList>
            <person name="Ward R.D."/>
            <person name="Stajich J.E."/>
            <person name="Johansen J.R."/>
            <person name="Huntemann M."/>
            <person name="Clum A."/>
            <person name="Foster B."/>
            <person name="Foster B."/>
            <person name="Roux S."/>
            <person name="Palaniappan K."/>
            <person name="Varghese N."/>
            <person name="Mukherjee S."/>
            <person name="Reddy T.B.K."/>
            <person name="Daum C."/>
            <person name="Copeland A."/>
            <person name="Chen I.A."/>
            <person name="Ivanova N.N."/>
            <person name="Kyrpides N.C."/>
            <person name="Shapiro N."/>
            <person name="Eloe-Fadrosh E.A."/>
            <person name="Pietrasiak N."/>
        </authorList>
    </citation>
    <scope>NUCLEOTIDE SEQUENCE</scope>
    <source>
        <strain evidence="3">UHER 2000/2452</strain>
    </source>
</reference>
<dbReference type="EMBL" id="JAHHHD010000012">
    <property type="protein sequence ID" value="MBW4659559.1"/>
    <property type="molecule type" value="Genomic_DNA"/>
</dbReference>
<evidence type="ECO:0000313" key="3">
    <source>
        <dbReference type="EMBL" id="MBW4659559.1"/>
    </source>
</evidence>
<dbReference type="Gene3D" id="3.20.20.80">
    <property type="entry name" value="Glycosidases"/>
    <property type="match status" value="1"/>
</dbReference>
<proteinExistence type="predicted"/>
<dbReference type="Pfam" id="PF02638">
    <property type="entry name" value="GHL10"/>
    <property type="match status" value="1"/>
</dbReference>
<organism evidence="3 4">
    <name type="scientific">Drouetiella hepatica Uher 2000/2452</name>
    <dbReference type="NCBI Taxonomy" id="904376"/>
    <lineage>
        <taxon>Bacteria</taxon>
        <taxon>Bacillati</taxon>
        <taxon>Cyanobacteriota</taxon>
        <taxon>Cyanophyceae</taxon>
        <taxon>Oculatellales</taxon>
        <taxon>Oculatellaceae</taxon>
        <taxon>Drouetiella</taxon>
    </lineage>
</organism>
<dbReference type="PANTHER" id="PTHR43405">
    <property type="entry name" value="GLYCOSYL HYDROLASE DIGH"/>
    <property type="match status" value="1"/>
</dbReference>
<dbReference type="AlphaFoldDB" id="A0A951QCW0"/>
<dbReference type="InterPro" id="IPR017853">
    <property type="entry name" value="GH"/>
</dbReference>
<gene>
    <name evidence="3" type="ORF">KME15_12860</name>
</gene>
<dbReference type="Proteomes" id="UP000757435">
    <property type="component" value="Unassembled WGS sequence"/>
</dbReference>
<evidence type="ECO:0000256" key="1">
    <source>
        <dbReference type="ARBA" id="ARBA00022729"/>
    </source>
</evidence>
<reference evidence="3" key="1">
    <citation type="submission" date="2021-05" db="EMBL/GenBank/DDBJ databases">
        <authorList>
            <person name="Pietrasiak N."/>
            <person name="Ward R."/>
            <person name="Stajich J.E."/>
            <person name="Kurbessoian T."/>
        </authorList>
    </citation>
    <scope>NUCLEOTIDE SEQUENCE</scope>
    <source>
        <strain evidence="3">UHER 2000/2452</strain>
    </source>
</reference>
<dbReference type="InterPro" id="IPR052177">
    <property type="entry name" value="Divisome_Glycosyl_Hydrolase"/>
</dbReference>
<evidence type="ECO:0000259" key="2">
    <source>
        <dbReference type="Pfam" id="PF02638"/>
    </source>
</evidence>
<protein>
    <submittedName>
        <fullName evidence="3">Family 10 glycosylhydrolase</fullName>
    </submittedName>
</protein>
<comment type="caution">
    <text evidence="3">The sequence shown here is derived from an EMBL/GenBank/DDBJ whole genome shotgun (WGS) entry which is preliminary data.</text>
</comment>
<name>A0A951QCW0_9CYAN</name>
<dbReference type="InterPro" id="IPR003790">
    <property type="entry name" value="GHL10"/>
</dbReference>
<feature type="domain" description="Glycosyl hydrolase-like 10" evidence="2">
    <location>
        <begin position="68"/>
        <end position="369"/>
    </location>
</feature>
<accession>A0A951QCW0</accession>
<keyword evidence="1" id="KW-0732">Signal</keyword>
<dbReference type="SUPFAM" id="SSF51445">
    <property type="entry name" value="(Trans)glycosidases"/>
    <property type="match status" value="1"/>
</dbReference>
<dbReference type="PANTHER" id="PTHR43405:SF1">
    <property type="entry name" value="GLYCOSYL HYDROLASE DIGH"/>
    <property type="match status" value="1"/>
</dbReference>